<dbReference type="CDD" id="cd08071">
    <property type="entry name" value="MPN_DUF2466"/>
    <property type="match status" value="1"/>
</dbReference>
<keyword evidence="5" id="KW-0862">Zinc</keyword>
<dbReference type="InterPro" id="IPR001405">
    <property type="entry name" value="UPF0758"/>
</dbReference>
<dbReference type="InterPro" id="IPR020891">
    <property type="entry name" value="UPF0758_CS"/>
</dbReference>
<dbReference type="PROSITE" id="PS01302">
    <property type="entry name" value="UPF0758"/>
    <property type="match status" value="1"/>
</dbReference>
<dbReference type="InterPro" id="IPR025657">
    <property type="entry name" value="RadC_JAB"/>
</dbReference>
<dbReference type="PANTHER" id="PTHR30471:SF3">
    <property type="entry name" value="UPF0758 PROTEIN YEES-RELATED"/>
    <property type="match status" value="1"/>
</dbReference>
<protein>
    <recommendedName>
        <fullName evidence="7">MPN domain-containing protein</fullName>
    </recommendedName>
</protein>
<keyword evidence="9" id="KW-1185">Reference proteome</keyword>
<keyword evidence="2" id="KW-0645">Protease</keyword>
<comment type="caution">
    <text evidence="8">The sequence shown here is derived from an EMBL/GenBank/DDBJ whole genome shotgun (WGS) entry which is preliminary data.</text>
</comment>
<keyword evidence="3" id="KW-0479">Metal-binding</keyword>
<evidence type="ECO:0000313" key="8">
    <source>
        <dbReference type="EMBL" id="GAA6409582.1"/>
    </source>
</evidence>
<reference evidence="8 9" key="1">
    <citation type="submission" date="2024-04" db="EMBL/GenBank/DDBJ databases">
        <title>Defined microbial consortia suppress multidrug-resistant proinflammatory Enterobacteriaceae via ecological control.</title>
        <authorList>
            <person name="Furuichi M."/>
            <person name="Kawaguchi T."/>
            <person name="Pust M."/>
            <person name="Yasuma K."/>
            <person name="Plichta D."/>
            <person name="Hasegawa N."/>
            <person name="Ohya T."/>
            <person name="Bhattarai S."/>
            <person name="Sasajima S."/>
            <person name="Aoto Y."/>
            <person name="Tuganbaev T."/>
            <person name="Yaginuma M."/>
            <person name="Ueda M."/>
            <person name="Okahashi N."/>
            <person name="Amafuji K."/>
            <person name="Kiridooshi Y."/>
            <person name="Sugita K."/>
            <person name="Strazar M."/>
            <person name="Skelly A."/>
            <person name="Suda W."/>
            <person name="Hattori M."/>
            <person name="Nakamoto N."/>
            <person name="Caballero S."/>
            <person name="Norman J."/>
            <person name="Olle B."/>
            <person name="Tanoue T."/>
            <person name="Arita M."/>
            <person name="Bucci V."/>
            <person name="Atarashi K."/>
            <person name="Xavier R."/>
            <person name="Honda K."/>
        </authorList>
    </citation>
    <scope>NUCLEOTIDE SEQUENCE [LARGE SCALE GENOMIC DNA]</scope>
    <source>
        <strain evidence="9">k04-0078-D8-1</strain>
    </source>
</reference>
<evidence type="ECO:0000256" key="3">
    <source>
        <dbReference type="ARBA" id="ARBA00022723"/>
    </source>
</evidence>
<dbReference type="RefSeq" id="WP_390407445.1">
    <property type="nucleotide sequence ID" value="NZ_BAABYW010000001.1"/>
</dbReference>
<comment type="similarity">
    <text evidence="1">Belongs to the UPF0758 family.</text>
</comment>
<dbReference type="Pfam" id="PF04002">
    <property type="entry name" value="RadC"/>
    <property type="match status" value="1"/>
</dbReference>
<evidence type="ECO:0000259" key="7">
    <source>
        <dbReference type="PROSITE" id="PS50249"/>
    </source>
</evidence>
<dbReference type="Gene3D" id="3.40.140.10">
    <property type="entry name" value="Cytidine Deaminase, domain 2"/>
    <property type="match status" value="1"/>
</dbReference>
<evidence type="ECO:0000256" key="6">
    <source>
        <dbReference type="ARBA" id="ARBA00023049"/>
    </source>
</evidence>
<proteinExistence type="inferred from homology"/>
<dbReference type="PROSITE" id="PS50249">
    <property type="entry name" value="MPN"/>
    <property type="match status" value="1"/>
</dbReference>
<name>A0ABQ0BDQ2_9FIRM</name>
<dbReference type="EMBL" id="BAABYW010000001">
    <property type="protein sequence ID" value="GAA6409582.1"/>
    <property type="molecule type" value="Genomic_DNA"/>
</dbReference>
<evidence type="ECO:0000256" key="1">
    <source>
        <dbReference type="ARBA" id="ARBA00010243"/>
    </source>
</evidence>
<feature type="domain" description="MPN" evidence="7">
    <location>
        <begin position="22"/>
        <end position="146"/>
    </location>
</feature>
<dbReference type="Proteomes" id="UP001600943">
    <property type="component" value="Unassembled WGS sequence"/>
</dbReference>
<dbReference type="InterPro" id="IPR037518">
    <property type="entry name" value="MPN"/>
</dbReference>
<accession>A0ABQ0BDQ2</accession>
<evidence type="ECO:0000256" key="2">
    <source>
        <dbReference type="ARBA" id="ARBA00022670"/>
    </source>
</evidence>
<evidence type="ECO:0000256" key="5">
    <source>
        <dbReference type="ARBA" id="ARBA00022833"/>
    </source>
</evidence>
<keyword evidence="6" id="KW-0482">Metalloprotease</keyword>
<gene>
    <name evidence="8" type="ORF">K040078D81_36990</name>
</gene>
<organism evidence="8 9">
    <name type="scientific">Blautia hominis</name>
    <dbReference type="NCBI Taxonomy" id="2025493"/>
    <lineage>
        <taxon>Bacteria</taxon>
        <taxon>Bacillati</taxon>
        <taxon>Bacillota</taxon>
        <taxon>Clostridia</taxon>
        <taxon>Lachnospirales</taxon>
        <taxon>Lachnospiraceae</taxon>
        <taxon>Blautia</taxon>
    </lineage>
</organism>
<keyword evidence="4" id="KW-0378">Hydrolase</keyword>
<evidence type="ECO:0000313" key="9">
    <source>
        <dbReference type="Proteomes" id="UP001600943"/>
    </source>
</evidence>
<sequence>MYELEVVNVRLVKEPSLYSEKELDSPQAAIEVMASEMAQYDREVLCILNMKSNGQAINMNIVSVGTIDQALISPREVFKGSILSNACRILAVHNHPSGSITPSQADFEITQRLKACGEILGIPLLDHLIVGGNHGRIFSFQEQGLLDGGKKKFTDFLDRFKQRKKEWER</sequence>
<dbReference type="PANTHER" id="PTHR30471">
    <property type="entry name" value="DNA REPAIR PROTEIN RADC"/>
    <property type="match status" value="1"/>
</dbReference>
<evidence type="ECO:0000256" key="4">
    <source>
        <dbReference type="ARBA" id="ARBA00022801"/>
    </source>
</evidence>